<comment type="caution">
    <text evidence="5">The sequence shown here is derived from an EMBL/GenBank/DDBJ whole genome shotgun (WGS) entry which is preliminary data.</text>
</comment>
<evidence type="ECO:0000259" key="4">
    <source>
        <dbReference type="Pfam" id="PF25967"/>
    </source>
</evidence>
<dbReference type="Gene3D" id="2.40.420.20">
    <property type="match status" value="1"/>
</dbReference>
<evidence type="ECO:0000313" key="5">
    <source>
        <dbReference type="EMBL" id="TYC87357.1"/>
    </source>
</evidence>
<keyword evidence="3" id="KW-0812">Transmembrane</keyword>
<dbReference type="InterPro" id="IPR050465">
    <property type="entry name" value="UPF0194_transport"/>
</dbReference>
<dbReference type="PANTHER" id="PTHR32347">
    <property type="entry name" value="EFFLUX SYSTEM COMPONENT YKNX-RELATED"/>
    <property type="match status" value="1"/>
</dbReference>
<keyword evidence="2" id="KW-0175">Coiled coil</keyword>
<reference evidence="5 6" key="1">
    <citation type="submission" date="2019-08" db="EMBL/GenBank/DDBJ databases">
        <title>Isolation and enrichment of carboxydotrophic bacteria from anaerobic sludge for the production of bio-based chemicals from syngas.</title>
        <authorList>
            <person name="Antares A.L."/>
            <person name="Moreira J."/>
            <person name="Diender M."/>
            <person name="Parshina S.N."/>
            <person name="Stams A.J.M."/>
            <person name="Alves M."/>
            <person name="Alves J.I."/>
            <person name="Sousa D.Z."/>
        </authorList>
    </citation>
    <scope>NUCLEOTIDE SEQUENCE [LARGE SCALE GENOMIC DNA]</scope>
    <source>
        <strain evidence="5 6">JM</strain>
    </source>
</reference>
<dbReference type="SUPFAM" id="SSF51230">
    <property type="entry name" value="Single hybrid motif"/>
    <property type="match status" value="1"/>
</dbReference>
<keyword evidence="3" id="KW-0472">Membrane</keyword>
<proteinExistence type="predicted"/>
<feature type="transmembrane region" description="Helical" evidence="3">
    <location>
        <begin position="21"/>
        <end position="43"/>
    </location>
</feature>
<dbReference type="Pfam" id="PF25967">
    <property type="entry name" value="RND-MFP_C"/>
    <property type="match status" value="1"/>
</dbReference>
<evidence type="ECO:0000256" key="3">
    <source>
        <dbReference type="SAM" id="Phobius"/>
    </source>
</evidence>
<feature type="domain" description="Multidrug resistance protein MdtA-like C-terminal permuted SH3" evidence="4">
    <location>
        <begin position="227"/>
        <end position="283"/>
    </location>
</feature>
<dbReference type="InterPro" id="IPR058627">
    <property type="entry name" value="MdtA-like_C"/>
</dbReference>
<sequence length="304" mass="32610">MPILNKFSKWRIDVKKGSTKKIVIGSIIGVLMIGGGFLGYQVLADSATTQYTKTTVTVGNIINDNRFTGVIESQSREAIVATSTLEISELYVSEGELIAEDTDLYEPVTGDIVTSSVAGEVADIFYEVDDTVAAGEKIMEIVDFNNLQLSIKVDEYQLSTLSVGAPVTINIDSIGRSVPGTVSEISREAKNENGVAYFTAIVDFLGDPQIRIGMNAEVVIVKEQVENAVMVPVTAILFGEDNMTYVLVKGESTDPEQRPVTTGITDGINIQIITGLSENEVVCVPILDATEATTFQRPESGGGI</sequence>
<dbReference type="GO" id="GO:0030313">
    <property type="term" value="C:cell envelope"/>
    <property type="evidence" value="ECO:0007669"/>
    <property type="project" value="UniProtKB-SubCell"/>
</dbReference>
<comment type="subcellular location">
    <subcellularLocation>
        <location evidence="1">Cell envelope</location>
    </subcellularLocation>
</comment>
<evidence type="ECO:0000256" key="2">
    <source>
        <dbReference type="ARBA" id="ARBA00023054"/>
    </source>
</evidence>
<dbReference type="AlphaFoldDB" id="A0A5D0WTA6"/>
<dbReference type="Proteomes" id="UP000322619">
    <property type="component" value="Unassembled WGS sequence"/>
</dbReference>
<keyword evidence="3" id="KW-1133">Transmembrane helix</keyword>
<gene>
    <name evidence="5" type="ORF">FXB42_04390</name>
</gene>
<dbReference type="Gene3D" id="2.40.50.100">
    <property type="match status" value="1"/>
</dbReference>
<dbReference type="OrthoDB" id="2023301at2"/>
<dbReference type="Gene3D" id="2.40.30.170">
    <property type="match status" value="1"/>
</dbReference>
<accession>A0A5D0WTA6</accession>
<dbReference type="EMBL" id="VSLA01000005">
    <property type="protein sequence ID" value="TYC87357.1"/>
    <property type="molecule type" value="Genomic_DNA"/>
</dbReference>
<name>A0A5D0WTA6_9FIRM</name>
<dbReference type="PANTHER" id="PTHR32347:SF14">
    <property type="entry name" value="EFFLUX SYSTEM COMPONENT YKNX-RELATED"/>
    <property type="match status" value="1"/>
</dbReference>
<evidence type="ECO:0000313" key="6">
    <source>
        <dbReference type="Proteomes" id="UP000322619"/>
    </source>
</evidence>
<protein>
    <submittedName>
        <fullName evidence="5">HlyD family efflux transporter periplasmic adaptor subunit</fullName>
    </submittedName>
</protein>
<organism evidence="5 6">
    <name type="scientific">Acetobacterium wieringae</name>
    <dbReference type="NCBI Taxonomy" id="52694"/>
    <lineage>
        <taxon>Bacteria</taxon>
        <taxon>Bacillati</taxon>
        <taxon>Bacillota</taxon>
        <taxon>Clostridia</taxon>
        <taxon>Eubacteriales</taxon>
        <taxon>Eubacteriaceae</taxon>
        <taxon>Acetobacterium</taxon>
    </lineage>
</organism>
<dbReference type="InterPro" id="IPR011053">
    <property type="entry name" value="Single_hybrid_motif"/>
</dbReference>
<evidence type="ECO:0000256" key="1">
    <source>
        <dbReference type="ARBA" id="ARBA00004196"/>
    </source>
</evidence>